<feature type="compositionally biased region" description="Low complexity" evidence="1">
    <location>
        <begin position="1460"/>
        <end position="1469"/>
    </location>
</feature>
<evidence type="ECO:0000256" key="1">
    <source>
        <dbReference type="SAM" id="MobiDB-lite"/>
    </source>
</evidence>
<feature type="compositionally biased region" description="Low complexity" evidence="1">
    <location>
        <begin position="916"/>
        <end position="932"/>
    </location>
</feature>
<feature type="region of interest" description="Disordered" evidence="1">
    <location>
        <begin position="1427"/>
        <end position="1511"/>
    </location>
</feature>
<feature type="compositionally biased region" description="Low complexity" evidence="1">
    <location>
        <begin position="604"/>
        <end position="634"/>
    </location>
</feature>
<sequence length="1979" mass="215496">MFVPLSSGEEHFLRQEESQRRRKQRLIEVRRQEKRIAQEQAQWYKAQLKQTHNRKRAARMQVAEVEKSVVLSSLHAKYNASLAAIGDAHTLATELNSSLQARAKRQLEVLAHNDGVEDQRFSSAVEDALEDVRRRTARERIARENMAKIHEIASRQRAHAEKVQRHKLERDERERQHRDAMARAVEARREHTTVSPTSVAPVQVHESMLHHSRLHAMTHTTSSSVTRNRIVRHNVHHAAAMDAWNEGRRKRHEVDQATHAKFMAAEAQTADARDRGAVAERQMVDDLDAKTTLQWLQDADRVYTQQTAARQRDLRYVMHRSARERQTLERATEAAFEATFSRSGFEGEAAPSPPSQPSTRVWNVNQDGQMEDVDEEAADGQAPRRRLLDVMPAAPPTAAPHRNRTTTEPEHVPNRRRRRPPPEVSSAVYYPQMDDHISSTSVLRADKAGRRAWPLVMPSPRQPSPASNGDDTGTVGVEDYERPSALGKTVHGPAVDTIQDNDAVASPKQSMTLTTDPAEIGTNGRLYEGEPTSAESPHGSVWSSSSSSTSLDYDDDGDTPIPPLPPVEATIAGRLSPALSPPVEFTTEQHPIISSVQPNESLQPAAALSPRHAPSLSSLSPSSNHSISSSSSRRGALTKDLSCVRSSSSSSSLSEPAIATQMNDAASSLDPSTLEGIEGPSTLTTSHDMTTTFTAASGDEPPTSPSVSTRMLVSSGVISSQQSSPPHDDATSVALQHLSGSPTRVVVVVPPTSSPPSSGVDKGTQVVHPADITVPERSLPPPALVCRTDKEAKWDAADVRLSITFDTAAPPPLRDDFCHTSNGHTSHLRRGSPSWHGDHEFHAAASSSDDDDNADDDTDLPCFDLNSSTYSSEGYAWDPHAPASPLQPPRHQSESAPTLTFPPAFHPTVRTLRRMSSLSNSSSSSSLSSSSSSTVFSATAARLPQSSSALQRDRQRLQDLLGSSSSSSSSSAYSTKEQHDKEQHDAMQYAVGRMRQSVHDLSNMSTSLVPTTSSSRRDVANEEEEDMEVVPITREEKNDPSTVRGHQRERNSDDNPPDSMMLAWKSATTAPLINMDLSMASSVAPSSPMSSSSSLSSWSKKTSEPLASQHSFFHDDDDDHPSHDIMAGKASAADAPLVLQWLQHAPSLSSDENDRYDGRAGRPYPPVFGDDDMPVGADDLHRRHATETSSGAHDQLHHLDDVHTSHHGVATTRDIHHLNFEDDDDDGWLEGKRSLHTSQMSSSSSSSSVADLARAAIVDGRRLSHIENHIAVPMSAQVVLTQVRPRSPLDAGRWLHDPLQPAMHKTTEELDDMATSSLVDHPSTATTMSATAHVHTQPGSNRNIVAPNSEQSLPSPGPWPPRAMHHQPTGFLPAESPAPLERRPPLDAKSTECTGDDGGFYSPARDMQTAVQVMVEDDAQSLLSIQSMQSSSHGRSSSSSSMSLDDTSTLVRQSLGADASSSPSVRSPSTNPAMSLNHPPLSSPARPPPRVTEPHDPFPNSAPSSSASSGGHVNVAEDVVLVALGSTSLPLPSSSLLSHRGNEGALSTIIPQPPQQATTTTHDVSAIYGSAWKVQFGAARTHNPPKDAKDIIQRGVMLTTIHSSSSPAVDASSIGATAMQSVRMSDIHAALPPASAPLARLQPSPHSPPTAASIHPTTHDATRRAPSTSTKEEACSSRVIVYPPLYSSTSEDFVPPPPSFNRHSMRPPSPPLPSSPSYEPDDSASYEEEDAVQRMPATLLQSTGLGGSSRRPMGLYERGDTGDDSTCEPYWSMSYRGDGRGMPELLPPMPFPFPMDMSVPPPPPPLEPSSFVYVGPNTNNDDQEDDMSSSPEPVSIADHLRLRNPALYHRMSQRKMPRPTPSRGGTTPDEQRAQQSSRGSTDDPRTHTTPSATEHILMPPSQDTTRPPPSQRRSRVREGRDVISPAEMKARNQRLYEKLPEVVEQKRQDEIARQRIDRLRKLREDDKARRHAARRGTHR</sequence>
<feature type="region of interest" description="Disordered" evidence="1">
    <location>
        <begin position="343"/>
        <end position="362"/>
    </location>
</feature>
<name>W4FTW3_APHAT</name>
<feature type="compositionally biased region" description="Acidic residues" evidence="1">
    <location>
        <begin position="848"/>
        <end position="859"/>
    </location>
</feature>
<feature type="region of interest" description="Disordered" evidence="1">
    <location>
        <begin position="1798"/>
        <end position="1931"/>
    </location>
</feature>
<feature type="compositionally biased region" description="Polar residues" evidence="1">
    <location>
        <begin position="1337"/>
        <end position="1354"/>
    </location>
</feature>
<feature type="compositionally biased region" description="Polar residues" evidence="1">
    <location>
        <begin position="660"/>
        <end position="671"/>
    </location>
</feature>
<feature type="region of interest" description="Disordered" evidence="1">
    <location>
        <begin position="1001"/>
        <end position="1061"/>
    </location>
</feature>
<protein>
    <recommendedName>
        <fullName evidence="3">ALMS motif domain-containing protein</fullName>
    </recommendedName>
</protein>
<dbReference type="EMBL" id="KI913163">
    <property type="protein sequence ID" value="ETV70907.1"/>
    <property type="molecule type" value="Genomic_DNA"/>
</dbReference>
<accession>W4FTW3</accession>
<feature type="region of interest" description="Disordered" evidence="1">
    <location>
        <begin position="811"/>
        <end position="904"/>
    </location>
</feature>
<dbReference type="VEuPathDB" id="FungiDB:H257_13663"/>
<feature type="region of interest" description="Disordered" evidence="1">
    <location>
        <begin position="1335"/>
        <end position="1403"/>
    </location>
</feature>
<dbReference type="OrthoDB" id="79657at2759"/>
<feature type="region of interest" description="Disordered" evidence="1">
    <location>
        <begin position="393"/>
        <end position="432"/>
    </location>
</feature>
<reference evidence="2" key="1">
    <citation type="submission" date="2013-12" db="EMBL/GenBank/DDBJ databases">
        <title>The Genome Sequence of Aphanomyces astaci APO3.</title>
        <authorList>
            <consortium name="The Broad Institute Genomics Platform"/>
            <person name="Russ C."/>
            <person name="Tyler B."/>
            <person name="van West P."/>
            <person name="Dieguez-Uribeondo J."/>
            <person name="Young S.K."/>
            <person name="Zeng Q."/>
            <person name="Gargeya S."/>
            <person name="Fitzgerald M."/>
            <person name="Abouelleil A."/>
            <person name="Alvarado L."/>
            <person name="Chapman S.B."/>
            <person name="Gainer-Dewar J."/>
            <person name="Goldberg J."/>
            <person name="Griggs A."/>
            <person name="Gujja S."/>
            <person name="Hansen M."/>
            <person name="Howarth C."/>
            <person name="Imamovic A."/>
            <person name="Ireland A."/>
            <person name="Larimer J."/>
            <person name="McCowan C."/>
            <person name="Murphy C."/>
            <person name="Pearson M."/>
            <person name="Poon T.W."/>
            <person name="Priest M."/>
            <person name="Roberts A."/>
            <person name="Saif S."/>
            <person name="Shea T."/>
            <person name="Sykes S."/>
            <person name="Wortman J."/>
            <person name="Nusbaum C."/>
            <person name="Birren B."/>
        </authorList>
    </citation>
    <scope>NUCLEOTIDE SEQUENCE [LARGE SCALE GENOMIC DNA]</scope>
    <source>
        <strain evidence="2">APO3</strain>
    </source>
</reference>
<organism evidence="2">
    <name type="scientific">Aphanomyces astaci</name>
    <name type="common">Crayfish plague agent</name>
    <dbReference type="NCBI Taxonomy" id="112090"/>
    <lineage>
        <taxon>Eukaryota</taxon>
        <taxon>Sar</taxon>
        <taxon>Stramenopiles</taxon>
        <taxon>Oomycota</taxon>
        <taxon>Saprolegniomycetes</taxon>
        <taxon>Saprolegniales</taxon>
        <taxon>Verrucalvaceae</taxon>
        <taxon>Aphanomyces</taxon>
    </lineage>
</organism>
<feature type="region of interest" description="Disordered" evidence="1">
    <location>
        <begin position="1082"/>
        <end position="1102"/>
    </location>
</feature>
<proteinExistence type="predicted"/>
<gene>
    <name evidence="2" type="ORF">H257_13663</name>
</gene>
<feature type="compositionally biased region" description="Basic and acidic residues" evidence="1">
    <location>
        <begin position="1958"/>
        <end position="1968"/>
    </location>
</feature>
<feature type="region of interest" description="Disordered" evidence="1">
    <location>
        <begin position="1637"/>
        <end position="1763"/>
    </location>
</feature>
<feature type="compositionally biased region" description="Basic and acidic residues" evidence="1">
    <location>
        <begin position="1380"/>
        <end position="1390"/>
    </location>
</feature>
<feature type="compositionally biased region" description="Low complexity" evidence="1">
    <location>
        <begin position="1427"/>
        <end position="1450"/>
    </location>
</feature>
<feature type="compositionally biased region" description="Low complexity" evidence="1">
    <location>
        <begin position="540"/>
        <end position="551"/>
    </location>
</feature>
<feature type="region of interest" description="Disordered" evidence="1">
    <location>
        <begin position="942"/>
        <end position="983"/>
    </location>
</feature>
<evidence type="ECO:0008006" key="3">
    <source>
        <dbReference type="Google" id="ProtNLM"/>
    </source>
</evidence>
<feature type="compositionally biased region" description="Polar residues" evidence="1">
    <location>
        <begin position="1001"/>
        <end position="1014"/>
    </location>
</feature>
<feature type="region of interest" description="Disordered" evidence="1">
    <location>
        <begin position="1958"/>
        <end position="1979"/>
    </location>
</feature>
<feature type="compositionally biased region" description="Low complexity" evidence="1">
    <location>
        <begin position="958"/>
        <end position="971"/>
    </location>
</feature>
<feature type="compositionally biased region" description="Pro residues" evidence="1">
    <location>
        <begin position="1798"/>
        <end position="1807"/>
    </location>
</feature>
<feature type="compositionally biased region" description="Low complexity" evidence="1">
    <location>
        <begin position="1082"/>
        <end position="1100"/>
    </location>
</feature>
<feature type="region of interest" description="Disordered" evidence="1">
    <location>
        <begin position="913"/>
        <end position="932"/>
    </location>
</feature>
<dbReference type="GeneID" id="20815659"/>
<dbReference type="STRING" id="112090.W4FTW3"/>
<feature type="region of interest" description="Disordered" evidence="1">
    <location>
        <begin position="453"/>
        <end position="568"/>
    </location>
</feature>
<evidence type="ECO:0000313" key="2">
    <source>
        <dbReference type="EMBL" id="ETV70907.1"/>
    </source>
</evidence>
<feature type="compositionally biased region" description="Basic residues" evidence="1">
    <location>
        <begin position="1969"/>
        <end position="1979"/>
    </location>
</feature>
<feature type="compositionally biased region" description="Pro residues" evidence="1">
    <location>
        <begin position="1481"/>
        <end position="1491"/>
    </location>
</feature>
<feature type="region of interest" description="Disordered" evidence="1">
    <location>
        <begin position="153"/>
        <end position="177"/>
    </location>
</feature>
<dbReference type="RefSeq" id="XP_009839570.1">
    <property type="nucleotide sequence ID" value="XM_009841268.1"/>
</dbReference>
<feature type="region of interest" description="Disordered" evidence="1">
    <location>
        <begin position="1148"/>
        <end position="1171"/>
    </location>
</feature>
<feature type="compositionally biased region" description="Acidic residues" evidence="1">
    <location>
        <begin position="1719"/>
        <end position="1730"/>
    </location>
</feature>
<feature type="region of interest" description="Disordered" evidence="1">
    <location>
        <begin position="601"/>
        <end position="687"/>
    </location>
</feature>